<dbReference type="AlphaFoldDB" id="A0A3G3IKP1"/>
<organism evidence="8 9">
    <name type="scientific">Bathymodiolus thermophilus thioautotrophic gill symbiont</name>
    <dbReference type="NCBI Taxonomy" id="2360"/>
    <lineage>
        <taxon>Bacteria</taxon>
        <taxon>Pseudomonadati</taxon>
        <taxon>Pseudomonadota</taxon>
        <taxon>Gammaproteobacteria</taxon>
        <taxon>sulfur-oxidizing symbionts</taxon>
    </lineage>
</organism>
<feature type="domain" description="Thioredoxin" evidence="7">
    <location>
        <begin position="1"/>
        <end position="127"/>
    </location>
</feature>
<dbReference type="CDD" id="cd02947">
    <property type="entry name" value="TRX_family"/>
    <property type="match status" value="1"/>
</dbReference>
<evidence type="ECO:0000256" key="6">
    <source>
        <dbReference type="NCBIfam" id="TIGR01068"/>
    </source>
</evidence>
<dbReference type="InterPro" id="IPR013766">
    <property type="entry name" value="Thioredoxin_domain"/>
</dbReference>
<evidence type="ECO:0000313" key="9">
    <source>
        <dbReference type="Proteomes" id="UP000278334"/>
    </source>
</evidence>
<dbReference type="Proteomes" id="UP000278334">
    <property type="component" value="Chromosome"/>
</dbReference>
<dbReference type="PROSITE" id="PS00194">
    <property type="entry name" value="THIOREDOXIN_1"/>
    <property type="match status" value="1"/>
</dbReference>
<dbReference type="InterPro" id="IPR005746">
    <property type="entry name" value="Thioredoxin"/>
</dbReference>
<dbReference type="InterPro" id="IPR017937">
    <property type="entry name" value="Thioredoxin_CS"/>
</dbReference>
<keyword evidence="3" id="KW-0249">Electron transport</keyword>
<dbReference type="Pfam" id="PF00085">
    <property type="entry name" value="Thioredoxin"/>
    <property type="match status" value="1"/>
</dbReference>
<keyword evidence="5" id="KW-0676">Redox-active center</keyword>
<evidence type="ECO:0000256" key="5">
    <source>
        <dbReference type="ARBA" id="ARBA00023284"/>
    </source>
</evidence>
<gene>
    <name evidence="8" type="ORF">MS2017_0631</name>
</gene>
<sequence length="144" mass="16407">MILSVEKICNDYNIILFKQREFMAVLELNKSNFDDTIQKNDIVVLDFWAPWCGPCKQFAPTYDAVSEKISNVVFAKINTEDEQELGAQFQIRSIPTLMIFREQIAIFSQPGALSGADLEAVIKKAQELDMDKVREEIAKNQKDG</sequence>
<evidence type="ECO:0000256" key="1">
    <source>
        <dbReference type="ARBA" id="ARBA00008987"/>
    </source>
</evidence>
<evidence type="ECO:0000256" key="3">
    <source>
        <dbReference type="ARBA" id="ARBA00022982"/>
    </source>
</evidence>
<dbReference type="GO" id="GO:0015035">
    <property type="term" value="F:protein-disulfide reductase activity"/>
    <property type="evidence" value="ECO:0007669"/>
    <property type="project" value="UniProtKB-UniRule"/>
</dbReference>
<accession>A0A3G3IKP1</accession>
<evidence type="ECO:0000259" key="7">
    <source>
        <dbReference type="PROSITE" id="PS51352"/>
    </source>
</evidence>
<dbReference type="KEGG" id="bthg:MS2017_0631"/>
<comment type="similarity">
    <text evidence="1">Belongs to the thioredoxin family.</text>
</comment>
<reference evidence="8 9" key="1">
    <citation type="submission" date="2017-11" db="EMBL/GenBank/DDBJ databases">
        <title>Genome sequence of the bacterial symbiont EPR9N from a vent mussel Bathymodiolus thermophilus.</title>
        <authorList>
            <person name="Won Y.-J."/>
        </authorList>
    </citation>
    <scope>NUCLEOTIDE SEQUENCE [LARGE SCALE GENOMIC DNA]</scope>
    <source>
        <strain evidence="8 9">EPR9N</strain>
    </source>
</reference>
<dbReference type="Gene3D" id="3.40.30.10">
    <property type="entry name" value="Glutaredoxin"/>
    <property type="match status" value="1"/>
</dbReference>
<dbReference type="SUPFAM" id="SSF52833">
    <property type="entry name" value="Thioredoxin-like"/>
    <property type="match status" value="1"/>
</dbReference>
<dbReference type="InterPro" id="IPR036249">
    <property type="entry name" value="Thioredoxin-like_sf"/>
</dbReference>
<name>A0A3G3IKP1_9GAMM</name>
<keyword evidence="4" id="KW-1015">Disulfide bond</keyword>
<dbReference type="PANTHER" id="PTHR45663">
    <property type="entry name" value="GEO12009P1"/>
    <property type="match status" value="1"/>
</dbReference>
<evidence type="ECO:0000256" key="2">
    <source>
        <dbReference type="ARBA" id="ARBA00022448"/>
    </source>
</evidence>
<evidence type="ECO:0000256" key="4">
    <source>
        <dbReference type="ARBA" id="ARBA00023157"/>
    </source>
</evidence>
<evidence type="ECO:0000313" key="8">
    <source>
        <dbReference type="EMBL" id="AYQ56365.1"/>
    </source>
</evidence>
<dbReference type="PRINTS" id="PR00421">
    <property type="entry name" value="THIOREDOXIN"/>
</dbReference>
<proteinExistence type="inferred from homology"/>
<dbReference type="PANTHER" id="PTHR45663:SF40">
    <property type="entry name" value="THIOREDOXIN 2"/>
    <property type="match status" value="1"/>
</dbReference>
<dbReference type="PROSITE" id="PS51352">
    <property type="entry name" value="THIOREDOXIN_2"/>
    <property type="match status" value="1"/>
</dbReference>
<protein>
    <recommendedName>
        <fullName evidence="6">Thioredoxin</fullName>
    </recommendedName>
</protein>
<dbReference type="GO" id="GO:0005829">
    <property type="term" value="C:cytosol"/>
    <property type="evidence" value="ECO:0007669"/>
    <property type="project" value="TreeGrafter"/>
</dbReference>
<keyword evidence="2" id="KW-0813">Transport</keyword>
<dbReference type="NCBIfam" id="TIGR01068">
    <property type="entry name" value="thioredoxin"/>
    <property type="match status" value="1"/>
</dbReference>
<dbReference type="EMBL" id="CP024634">
    <property type="protein sequence ID" value="AYQ56365.1"/>
    <property type="molecule type" value="Genomic_DNA"/>
</dbReference>